<dbReference type="EMBL" id="QYUM01000004">
    <property type="protein sequence ID" value="RJF85827.1"/>
    <property type="molecule type" value="Genomic_DNA"/>
</dbReference>
<protein>
    <submittedName>
        <fullName evidence="5">Autotransporter domain-containing protein</fullName>
    </submittedName>
</protein>
<feature type="domain" description="Autotransporter" evidence="4">
    <location>
        <begin position="798"/>
        <end position="1077"/>
    </location>
</feature>
<dbReference type="PROSITE" id="PS50240">
    <property type="entry name" value="TRYPSIN_DOM"/>
    <property type="match status" value="1"/>
</dbReference>
<dbReference type="InterPro" id="IPR005546">
    <property type="entry name" value="Autotransporte_beta"/>
</dbReference>
<dbReference type="GO" id="GO:0006508">
    <property type="term" value="P:proteolysis"/>
    <property type="evidence" value="ECO:0007669"/>
    <property type="project" value="InterPro"/>
</dbReference>
<dbReference type="PROSITE" id="PS00135">
    <property type="entry name" value="TRYPSIN_SER"/>
    <property type="match status" value="1"/>
</dbReference>
<evidence type="ECO:0000313" key="5">
    <source>
        <dbReference type="EMBL" id="RJF85827.1"/>
    </source>
</evidence>
<dbReference type="SMART" id="SM00020">
    <property type="entry name" value="Tryp_SPc"/>
    <property type="match status" value="1"/>
</dbReference>
<evidence type="ECO:0000259" key="4">
    <source>
        <dbReference type="PROSITE" id="PS51208"/>
    </source>
</evidence>
<accession>A0A418W778</accession>
<keyword evidence="2" id="KW-0732">Signal</keyword>
<comment type="caution">
    <text evidence="5">The sequence shown here is derived from an EMBL/GenBank/DDBJ whole genome shotgun (WGS) entry which is preliminary data.</text>
</comment>
<dbReference type="GO" id="GO:0004252">
    <property type="term" value="F:serine-type endopeptidase activity"/>
    <property type="evidence" value="ECO:0007669"/>
    <property type="project" value="InterPro"/>
</dbReference>
<dbReference type="InterPro" id="IPR043504">
    <property type="entry name" value="Peptidase_S1_PA_chymotrypsin"/>
</dbReference>
<dbReference type="Gene3D" id="2.40.128.130">
    <property type="entry name" value="Autotransporter beta-domain"/>
    <property type="match status" value="1"/>
</dbReference>
<evidence type="ECO:0000259" key="3">
    <source>
        <dbReference type="PROSITE" id="PS50240"/>
    </source>
</evidence>
<dbReference type="Proteomes" id="UP000286100">
    <property type="component" value="Unassembled WGS sequence"/>
</dbReference>
<name>A0A418W778_9SPHN</name>
<dbReference type="InterPro" id="IPR033116">
    <property type="entry name" value="TRYPSIN_SER"/>
</dbReference>
<dbReference type="PROSITE" id="PS51208">
    <property type="entry name" value="AUTOTRANSPORTER"/>
    <property type="match status" value="1"/>
</dbReference>
<dbReference type="GO" id="GO:0019867">
    <property type="term" value="C:outer membrane"/>
    <property type="evidence" value="ECO:0007669"/>
    <property type="project" value="InterPro"/>
</dbReference>
<dbReference type="InterPro" id="IPR036709">
    <property type="entry name" value="Autotransporte_beta_dom_sf"/>
</dbReference>
<dbReference type="SUPFAM" id="SSF103515">
    <property type="entry name" value="Autotransporter"/>
    <property type="match status" value="1"/>
</dbReference>
<evidence type="ECO:0000256" key="1">
    <source>
        <dbReference type="ARBA" id="ARBA00023157"/>
    </source>
</evidence>
<gene>
    <name evidence="5" type="ORF">D3876_18310</name>
</gene>
<dbReference type="PRINTS" id="PR00722">
    <property type="entry name" value="CHYMOTRYPSIN"/>
</dbReference>
<organism evidence="5 6">
    <name type="scientific">Sphingomonas cavernae</name>
    <dbReference type="NCBI Taxonomy" id="2320861"/>
    <lineage>
        <taxon>Bacteria</taxon>
        <taxon>Pseudomonadati</taxon>
        <taxon>Pseudomonadota</taxon>
        <taxon>Alphaproteobacteria</taxon>
        <taxon>Sphingomonadales</taxon>
        <taxon>Sphingomonadaceae</taxon>
        <taxon>Sphingomonas</taxon>
    </lineage>
</organism>
<dbReference type="SUPFAM" id="SSF50494">
    <property type="entry name" value="Trypsin-like serine proteases"/>
    <property type="match status" value="1"/>
</dbReference>
<dbReference type="InterPro" id="IPR009003">
    <property type="entry name" value="Peptidase_S1_PA"/>
</dbReference>
<keyword evidence="1" id="KW-1015">Disulfide bond</keyword>
<dbReference type="InterPro" id="IPR006315">
    <property type="entry name" value="OM_autotransptr_brl_dom"/>
</dbReference>
<sequence>MTSSANVRSLRRILMGAAALGIIAVANPALAQSANASDPPRPESAQRSPDIIIRNDLSPNLPPPAGILDSGVTGVGQMVIDAGGGFVGLCTGTLINPRTVIFAAHCVNDQAADSYGSATGGTAISFGFSDNNRPAARRWLGLDGGTLHATDVSRAIFNAEQVWYDPRSLATGFLEADVALATLDTPAFDVPTWTLLFTPLTEETHAQIIGYGTRGTSANPAQGIDFRRRAAENMLSVLGSLDDLDEFLFGAPSGLPQSLYQLDFDSPAGQAAFDPATGNFDFDLFDGAALPREGTTAGGDSGGPLVVDQRYDRPVVAGVLSGGTRFFGPQPFSTYGTSSFYQPLFLFWDQIVANNSYVYATNRQAIGNWTDPNHWVQSMDPNYAIDVNGQLVNALPGTPALGVSGDTVKFGKICFLDDCVDLADESVDPGEGDPNSIFIPGGPGSTNFVPNNAVANPVQGIKARYYDVTLKGPSYTTLGSQVTIDRMTLDSAAALSIRPTGSLKVLGDYTQFSGWSEVHGTLTTGEALFVSGILSGGGKIDPTWLTVVQAAVIPGSAGVAGTLTIAGDVILSSGATTIFDVSRPKTDKIVVVADAANTGIISLGGTAAFMRTLLGAAPRQGDSFQIISADGGVDGTFDAVVGGIGVLKPVLTYGGNDVTLKLQAGKFSDFLAGFGGTELAFANALDKLRGASYNNLYGLFGAVDLMEPQMLAATFRGLSPRVADEASLLDEQQSSIVLDVIGERLSMLGTSAAGGGRFTVIGSPEVVMSVPGQTLSGSSAAQLSFANSFAPQTRQMGRLPENMSGFVAGGFDRSASAFSTAGIDGGRDSWHMAMGLEMALDDRLILGTAFGHVDGISRFSGSETEAITDQAAVYGSYRLGGGAYAGGLAAVSHTRIGLQRNTSVGFTTGNLVGDTSATTYDLQAELGVNVDTGTGIMLTPRAQLAYRSYSMGGYRERGGELALMVDDIDIDRIESRLGVRMTGSLGSSRAWTFTPEIGVDWVNALAGGADTFNVRFAAVPELAFALPFAGRDKAWGEIKGGLRLNNGPVTFGAGVESSFARSDLRDDRAVVDFAWRF</sequence>
<proteinExistence type="predicted"/>
<dbReference type="AlphaFoldDB" id="A0A418W778"/>
<feature type="chain" id="PRO_5019483592" evidence="2">
    <location>
        <begin position="32"/>
        <end position="1077"/>
    </location>
</feature>
<dbReference type="NCBIfam" id="TIGR01414">
    <property type="entry name" value="autotrans_barl"/>
    <property type="match status" value="1"/>
</dbReference>
<feature type="signal peptide" evidence="2">
    <location>
        <begin position="1"/>
        <end position="31"/>
    </location>
</feature>
<reference evidence="5 6" key="1">
    <citation type="submission" date="2018-09" db="EMBL/GenBank/DDBJ databases">
        <authorList>
            <person name="Zhu H."/>
        </authorList>
    </citation>
    <scope>NUCLEOTIDE SEQUENCE [LARGE SCALE GENOMIC DNA]</scope>
    <source>
        <strain evidence="5 6">K2R01-6</strain>
    </source>
</reference>
<evidence type="ECO:0000256" key="2">
    <source>
        <dbReference type="SAM" id="SignalP"/>
    </source>
</evidence>
<keyword evidence="6" id="KW-1185">Reference proteome</keyword>
<evidence type="ECO:0000313" key="6">
    <source>
        <dbReference type="Proteomes" id="UP000286100"/>
    </source>
</evidence>
<dbReference type="InterPro" id="IPR001254">
    <property type="entry name" value="Trypsin_dom"/>
</dbReference>
<feature type="domain" description="Peptidase S1" evidence="3">
    <location>
        <begin position="87"/>
        <end position="381"/>
    </location>
</feature>
<dbReference type="RefSeq" id="WP_119764953.1">
    <property type="nucleotide sequence ID" value="NZ_QYUM01000004.1"/>
</dbReference>
<dbReference type="OrthoDB" id="267336at2"/>
<dbReference type="Pfam" id="PF03797">
    <property type="entry name" value="Autotransporter"/>
    <property type="match status" value="1"/>
</dbReference>
<dbReference type="InterPro" id="IPR001314">
    <property type="entry name" value="Peptidase_S1A"/>
</dbReference>
<dbReference type="SMART" id="SM00869">
    <property type="entry name" value="Autotransporter"/>
    <property type="match status" value="1"/>
</dbReference>
<dbReference type="Gene3D" id="2.40.10.10">
    <property type="entry name" value="Trypsin-like serine proteases"/>
    <property type="match status" value="1"/>
</dbReference>